<dbReference type="Gene3D" id="3.30.70.1350">
    <property type="entry name" value="Cation efflux protein, cytoplasmic domain"/>
    <property type="match status" value="1"/>
</dbReference>
<dbReference type="EMBL" id="GL377584">
    <property type="protein sequence ID" value="EFJ26649.1"/>
    <property type="molecule type" value="Genomic_DNA"/>
</dbReference>
<name>D8RN36_SELML</name>
<dbReference type="FunFam" id="1.20.1510.10:FF:000015">
    <property type="entry name" value="Metal tolerance protein 4"/>
    <property type="match status" value="1"/>
</dbReference>
<dbReference type="KEGG" id="smo:SELMODRAFT_453389"/>
<feature type="domain" description="Cation efflux protein transmembrane" evidence="8">
    <location>
        <begin position="117"/>
        <end position="308"/>
    </location>
</feature>
<feature type="region of interest" description="Disordered" evidence="6">
    <location>
        <begin position="1"/>
        <end position="35"/>
    </location>
</feature>
<dbReference type="InParanoid" id="D8RN36"/>
<keyword evidence="5 7" id="KW-0472">Membrane</keyword>
<keyword evidence="4 7" id="KW-1133">Transmembrane helix</keyword>
<evidence type="ECO:0000256" key="1">
    <source>
        <dbReference type="ARBA" id="ARBA00004141"/>
    </source>
</evidence>
<evidence type="ECO:0000256" key="5">
    <source>
        <dbReference type="ARBA" id="ARBA00023136"/>
    </source>
</evidence>
<dbReference type="PANTHER" id="PTHR43840:SF13">
    <property type="entry name" value="CATION EFFLUX PROTEIN CYTOPLASMIC DOMAIN-CONTAINING PROTEIN"/>
    <property type="match status" value="1"/>
</dbReference>
<dbReference type="InterPro" id="IPR036837">
    <property type="entry name" value="Cation_efflux_CTD_sf"/>
</dbReference>
<feature type="domain" description="Cation efflux protein cytoplasmic" evidence="9">
    <location>
        <begin position="315"/>
        <end position="389"/>
    </location>
</feature>
<evidence type="ECO:0000256" key="6">
    <source>
        <dbReference type="SAM" id="MobiDB-lite"/>
    </source>
</evidence>
<dbReference type="HOGENOM" id="CLU_013430_2_3_1"/>
<evidence type="ECO:0000259" key="9">
    <source>
        <dbReference type="Pfam" id="PF16916"/>
    </source>
</evidence>
<dbReference type="OMA" id="ENDEWKM"/>
<dbReference type="Gene3D" id="1.20.1510.10">
    <property type="entry name" value="Cation efflux protein transmembrane domain"/>
    <property type="match status" value="1"/>
</dbReference>
<dbReference type="InterPro" id="IPR027469">
    <property type="entry name" value="Cation_efflux_TMD_sf"/>
</dbReference>
<keyword evidence="3 7" id="KW-0812">Transmembrane</keyword>
<dbReference type="InterPro" id="IPR027470">
    <property type="entry name" value="Cation_efflux_CTD"/>
</dbReference>
<dbReference type="PANTHER" id="PTHR43840">
    <property type="entry name" value="MITOCHONDRIAL METAL TRANSPORTER 1-RELATED"/>
    <property type="match status" value="1"/>
</dbReference>
<dbReference type="NCBIfam" id="TIGR01297">
    <property type="entry name" value="CDF"/>
    <property type="match status" value="1"/>
</dbReference>
<dbReference type="FunCoup" id="D8RN36">
    <property type="interactions" value="8"/>
</dbReference>
<dbReference type="InterPro" id="IPR002524">
    <property type="entry name" value="Cation_efflux"/>
</dbReference>
<gene>
    <name evidence="10" type="primary">SmMTP8.1</name>
    <name evidence="10" type="ORF">SELMODRAFT_453389</name>
</gene>
<evidence type="ECO:0000313" key="11">
    <source>
        <dbReference type="Proteomes" id="UP000001514"/>
    </source>
</evidence>
<accession>D8RN36</accession>
<evidence type="ECO:0000256" key="2">
    <source>
        <dbReference type="ARBA" id="ARBA00022448"/>
    </source>
</evidence>
<reference evidence="10 11" key="1">
    <citation type="journal article" date="2011" name="Science">
        <title>The Selaginella genome identifies genetic changes associated with the evolution of vascular plants.</title>
        <authorList>
            <person name="Banks J.A."/>
            <person name="Nishiyama T."/>
            <person name="Hasebe M."/>
            <person name="Bowman J.L."/>
            <person name="Gribskov M."/>
            <person name="dePamphilis C."/>
            <person name="Albert V.A."/>
            <person name="Aono N."/>
            <person name="Aoyama T."/>
            <person name="Ambrose B.A."/>
            <person name="Ashton N.W."/>
            <person name="Axtell M.J."/>
            <person name="Barker E."/>
            <person name="Barker M.S."/>
            <person name="Bennetzen J.L."/>
            <person name="Bonawitz N.D."/>
            <person name="Chapple C."/>
            <person name="Cheng C."/>
            <person name="Correa L.G."/>
            <person name="Dacre M."/>
            <person name="DeBarry J."/>
            <person name="Dreyer I."/>
            <person name="Elias M."/>
            <person name="Engstrom E.M."/>
            <person name="Estelle M."/>
            <person name="Feng L."/>
            <person name="Finet C."/>
            <person name="Floyd S.K."/>
            <person name="Frommer W.B."/>
            <person name="Fujita T."/>
            <person name="Gramzow L."/>
            <person name="Gutensohn M."/>
            <person name="Harholt J."/>
            <person name="Hattori M."/>
            <person name="Heyl A."/>
            <person name="Hirai T."/>
            <person name="Hiwatashi Y."/>
            <person name="Ishikawa M."/>
            <person name="Iwata M."/>
            <person name="Karol K.G."/>
            <person name="Koehler B."/>
            <person name="Kolukisaoglu U."/>
            <person name="Kubo M."/>
            <person name="Kurata T."/>
            <person name="Lalonde S."/>
            <person name="Li K."/>
            <person name="Li Y."/>
            <person name="Litt A."/>
            <person name="Lyons E."/>
            <person name="Manning G."/>
            <person name="Maruyama T."/>
            <person name="Michael T.P."/>
            <person name="Mikami K."/>
            <person name="Miyazaki S."/>
            <person name="Morinaga S."/>
            <person name="Murata T."/>
            <person name="Mueller-Roeber B."/>
            <person name="Nelson D.R."/>
            <person name="Obara M."/>
            <person name="Oguri Y."/>
            <person name="Olmstead R.G."/>
            <person name="Onodera N."/>
            <person name="Petersen B.L."/>
            <person name="Pils B."/>
            <person name="Prigge M."/>
            <person name="Rensing S.A."/>
            <person name="Riano-Pachon D.M."/>
            <person name="Roberts A.W."/>
            <person name="Sato Y."/>
            <person name="Scheller H.V."/>
            <person name="Schulz B."/>
            <person name="Schulz C."/>
            <person name="Shakirov E.V."/>
            <person name="Shibagaki N."/>
            <person name="Shinohara N."/>
            <person name="Shippen D.E."/>
            <person name="Soerensen I."/>
            <person name="Sotooka R."/>
            <person name="Sugimoto N."/>
            <person name="Sugita M."/>
            <person name="Sumikawa N."/>
            <person name="Tanurdzic M."/>
            <person name="Theissen G."/>
            <person name="Ulvskov P."/>
            <person name="Wakazuki S."/>
            <person name="Weng J.K."/>
            <person name="Willats W.W."/>
            <person name="Wipf D."/>
            <person name="Wolf P.G."/>
            <person name="Yang L."/>
            <person name="Zimmer A.D."/>
            <person name="Zhu Q."/>
            <person name="Mitros T."/>
            <person name="Hellsten U."/>
            <person name="Loque D."/>
            <person name="Otillar R."/>
            <person name="Salamov A."/>
            <person name="Schmutz J."/>
            <person name="Shapiro H."/>
            <person name="Lindquist E."/>
            <person name="Lucas S."/>
            <person name="Rokhsar D."/>
            <person name="Grigoriev I.V."/>
        </authorList>
    </citation>
    <scope>NUCLEOTIDE SEQUENCE [LARGE SCALE GENOMIC DNA]</scope>
</reference>
<dbReference type="Pfam" id="PF01545">
    <property type="entry name" value="Cation_efflux"/>
    <property type="match status" value="1"/>
</dbReference>
<proteinExistence type="predicted"/>
<dbReference type="Proteomes" id="UP000001514">
    <property type="component" value="Unassembled WGS sequence"/>
</dbReference>
<evidence type="ECO:0000313" key="10">
    <source>
        <dbReference type="EMBL" id="EFJ26649.1"/>
    </source>
</evidence>
<dbReference type="InterPro" id="IPR058533">
    <property type="entry name" value="Cation_efflux_TM"/>
</dbReference>
<dbReference type="SUPFAM" id="SSF160240">
    <property type="entry name" value="Cation efflux protein cytoplasmic domain-like"/>
    <property type="match status" value="1"/>
</dbReference>
<comment type="subcellular location">
    <subcellularLocation>
        <location evidence="1">Membrane</location>
        <topology evidence="1">Multi-pass membrane protein</topology>
    </subcellularLocation>
</comment>
<dbReference type="GeneID" id="9651537"/>
<feature type="transmembrane region" description="Helical" evidence="7">
    <location>
        <begin position="181"/>
        <end position="200"/>
    </location>
</feature>
<dbReference type="AlphaFoldDB" id="D8RN36"/>
<dbReference type="eggNOG" id="KOG1485">
    <property type="taxonomic scope" value="Eukaryota"/>
</dbReference>
<evidence type="ECO:0000256" key="4">
    <source>
        <dbReference type="ARBA" id="ARBA00022989"/>
    </source>
</evidence>
<dbReference type="OrthoDB" id="78296at2759"/>
<evidence type="ECO:0000256" key="7">
    <source>
        <dbReference type="SAM" id="Phobius"/>
    </source>
</evidence>
<dbReference type="GO" id="GO:0016020">
    <property type="term" value="C:membrane"/>
    <property type="evidence" value="ECO:0000318"/>
    <property type="project" value="GO_Central"/>
</dbReference>
<feature type="transmembrane region" description="Helical" evidence="7">
    <location>
        <begin position="112"/>
        <end position="131"/>
    </location>
</feature>
<evidence type="ECO:0000256" key="3">
    <source>
        <dbReference type="ARBA" id="ARBA00022692"/>
    </source>
</evidence>
<dbReference type="GO" id="GO:0008324">
    <property type="term" value="F:monoatomic cation transmembrane transporter activity"/>
    <property type="evidence" value="ECO:0000318"/>
    <property type="project" value="GO_Central"/>
</dbReference>
<keyword evidence="11" id="KW-1185">Reference proteome</keyword>
<protein>
    <submittedName>
        <fullName evidence="10">Uncharacterized protein SmMTP8.1</fullName>
    </submittedName>
</protein>
<dbReference type="Gramene" id="EFJ26649">
    <property type="protein sequence ID" value="EFJ26649"/>
    <property type="gene ID" value="SELMODRAFT_453389"/>
</dbReference>
<feature type="transmembrane region" description="Helical" evidence="7">
    <location>
        <begin position="220"/>
        <end position="240"/>
    </location>
</feature>
<evidence type="ECO:0000259" key="8">
    <source>
        <dbReference type="Pfam" id="PF01545"/>
    </source>
</evidence>
<sequence>MDQPSRRRSSGVIVDESAGQQQQQRQQRHRRRESMSMLRRISGKWQFKCHKMLQEGAFLDTEAPISEGVREYNKRQREALEMFEEVDSLLHVSKSTKSAESIDGTLHSNESFAINISNISNVILLIMKLYATIQTQSLAIAASTLDSLLDLVAGLILWFTQWSMQSTDVYNYPIGKLRVQPVGIIIFAAVMATVGLQIFLEGVKQLFEKSEENQLSQSQWVWLLVIMGTATLVKLALFFYCRAFDNEIIRAYAMDHYFDVVTNLVGLIAAVLADKFYWWLDPVGAIILAVYTIVNWSETVIENAVSLIGKAAPPEIQQKLTYITFNHHRDIKHIDTVRAYTFGALYFVEVGIELPESMPLRDAHEIGQTLQQKFEALPEVERAFVQLEHDFRQRSQHQRGLIIVDR</sequence>
<dbReference type="Pfam" id="PF16916">
    <property type="entry name" value="ZT_dimer"/>
    <property type="match status" value="1"/>
</dbReference>
<dbReference type="SUPFAM" id="SSF161111">
    <property type="entry name" value="Cation efflux protein transmembrane domain-like"/>
    <property type="match status" value="1"/>
</dbReference>
<organism evidence="11">
    <name type="scientific">Selaginella moellendorffii</name>
    <name type="common">Spikemoss</name>
    <dbReference type="NCBI Taxonomy" id="88036"/>
    <lineage>
        <taxon>Eukaryota</taxon>
        <taxon>Viridiplantae</taxon>
        <taxon>Streptophyta</taxon>
        <taxon>Embryophyta</taxon>
        <taxon>Tracheophyta</taxon>
        <taxon>Lycopodiopsida</taxon>
        <taxon>Selaginellales</taxon>
        <taxon>Selaginellaceae</taxon>
        <taxon>Selaginella</taxon>
    </lineage>
</organism>
<dbReference type="InterPro" id="IPR050291">
    <property type="entry name" value="CDF_Transporter"/>
</dbReference>
<keyword evidence="2" id="KW-0813">Transport</keyword>
<feature type="transmembrane region" description="Helical" evidence="7">
    <location>
        <begin position="137"/>
        <end position="160"/>
    </location>
</feature>
<dbReference type="STRING" id="88036.D8RN36"/>